<gene>
    <name evidence="6" type="ORF">GGQ88_000358</name>
</gene>
<keyword evidence="6" id="KW-0012">Acyltransferase</keyword>
<evidence type="ECO:0000313" key="7">
    <source>
        <dbReference type="Proteomes" id="UP000562395"/>
    </source>
</evidence>
<reference evidence="6 7" key="1">
    <citation type="submission" date="2020-08" db="EMBL/GenBank/DDBJ databases">
        <title>Genomic Encyclopedia of Type Strains, Phase IV (KMG-IV): sequencing the most valuable type-strain genomes for metagenomic binning, comparative biology and taxonomic classification.</title>
        <authorList>
            <person name="Goeker M."/>
        </authorList>
    </citation>
    <scope>NUCLEOTIDE SEQUENCE [LARGE SCALE GENOMIC DNA]</scope>
    <source>
        <strain evidence="6 7">DSM 14552</strain>
    </source>
</reference>
<dbReference type="EC" id="2.3.1.-" evidence="6"/>
<organism evidence="6 7">
    <name type="scientific">Novosphingobium hassiacum</name>
    <dbReference type="NCBI Taxonomy" id="173676"/>
    <lineage>
        <taxon>Bacteria</taxon>
        <taxon>Pseudomonadati</taxon>
        <taxon>Pseudomonadota</taxon>
        <taxon>Alphaproteobacteria</taxon>
        <taxon>Sphingomonadales</taxon>
        <taxon>Sphingomonadaceae</taxon>
        <taxon>Novosphingobium</taxon>
    </lineage>
</organism>
<evidence type="ECO:0000256" key="4">
    <source>
        <dbReference type="PIRSR" id="PIRSR620019-2"/>
    </source>
</evidence>
<dbReference type="EMBL" id="JACICY010000001">
    <property type="protein sequence ID" value="MBB3859118.1"/>
    <property type="molecule type" value="Genomic_DNA"/>
</dbReference>
<dbReference type="Pfam" id="PF17836">
    <property type="entry name" value="PglD_N"/>
    <property type="match status" value="1"/>
</dbReference>
<evidence type="ECO:0000313" key="6">
    <source>
        <dbReference type="EMBL" id="MBB3859118.1"/>
    </source>
</evidence>
<comment type="similarity">
    <text evidence="1">Belongs to the transferase hexapeptide repeat family.</text>
</comment>
<dbReference type="CDD" id="cd03360">
    <property type="entry name" value="LbH_AT_putative"/>
    <property type="match status" value="1"/>
</dbReference>
<evidence type="ECO:0000256" key="1">
    <source>
        <dbReference type="ARBA" id="ARBA00007274"/>
    </source>
</evidence>
<dbReference type="InterPro" id="IPR050179">
    <property type="entry name" value="Trans_hexapeptide_repeat"/>
</dbReference>
<dbReference type="Proteomes" id="UP000562395">
    <property type="component" value="Unassembled WGS sequence"/>
</dbReference>
<dbReference type="Gene3D" id="3.40.50.20">
    <property type="match status" value="1"/>
</dbReference>
<keyword evidence="2 6" id="KW-0808">Transferase</keyword>
<dbReference type="GO" id="GO:0016746">
    <property type="term" value="F:acyltransferase activity"/>
    <property type="evidence" value="ECO:0007669"/>
    <property type="project" value="UniProtKB-KW"/>
</dbReference>
<dbReference type="PANTHER" id="PTHR43300">
    <property type="entry name" value="ACETYLTRANSFERASE"/>
    <property type="match status" value="1"/>
</dbReference>
<comment type="caution">
    <text evidence="6">The sequence shown here is derived from an EMBL/GenBank/DDBJ whole genome shotgun (WGS) entry which is preliminary data.</text>
</comment>
<dbReference type="AlphaFoldDB" id="A0A7W5ZSC8"/>
<proteinExistence type="inferred from homology"/>
<dbReference type="PANTHER" id="PTHR43300:SF7">
    <property type="entry name" value="UDP-N-ACETYLBACILLOSAMINE N-ACETYLTRANSFERASE"/>
    <property type="match status" value="1"/>
</dbReference>
<protein>
    <submittedName>
        <fullName evidence="6">Acetyltransferase EpsM</fullName>
        <ecNumber evidence="6">2.3.1.-</ecNumber>
    </submittedName>
</protein>
<feature type="binding site" evidence="4">
    <location>
        <position position="70"/>
    </location>
    <ligand>
        <name>substrate</name>
    </ligand>
</feature>
<keyword evidence="7" id="KW-1185">Reference proteome</keyword>
<dbReference type="InterPro" id="IPR041561">
    <property type="entry name" value="PglD_N"/>
</dbReference>
<dbReference type="Gene3D" id="2.160.10.10">
    <property type="entry name" value="Hexapeptide repeat proteins"/>
    <property type="match status" value="1"/>
</dbReference>
<dbReference type="InterPro" id="IPR020019">
    <property type="entry name" value="AcTrfase_PglD-like"/>
</dbReference>
<sequence>MDLVVIGASSLGKSVVQIARSYALYPPIGVVDDGVSTGSLVEGIPCLGRIDELAGLRRSLPEFGVVIAIGAPRTRVEVLARLHTILPKPVLLTIIHPTAVFLGNVHVGEGTIVFPGCVVGPGVEIGRASILNANVSIGAGSHIGEYVNLCPGANIGSEAWLGDGTYVGMGAAVAQQVRLDDWSVLGALSFAREDVPAATTVVGSPARSTGDEA</sequence>
<evidence type="ECO:0000256" key="3">
    <source>
        <dbReference type="ARBA" id="ARBA00022737"/>
    </source>
</evidence>
<feature type="domain" description="PglD N-terminal" evidence="5">
    <location>
        <begin position="2"/>
        <end position="82"/>
    </location>
</feature>
<evidence type="ECO:0000259" key="5">
    <source>
        <dbReference type="Pfam" id="PF17836"/>
    </source>
</evidence>
<dbReference type="RefSeq" id="WP_183611306.1">
    <property type="nucleotide sequence ID" value="NZ_JACICY010000001.1"/>
</dbReference>
<accession>A0A7W5ZSC8</accession>
<dbReference type="SUPFAM" id="SSF51161">
    <property type="entry name" value="Trimeric LpxA-like enzymes"/>
    <property type="match status" value="1"/>
</dbReference>
<dbReference type="InterPro" id="IPR011004">
    <property type="entry name" value="Trimer_LpxA-like_sf"/>
</dbReference>
<dbReference type="InterPro" id="IPR018357">
    <property type="entry name" value="Hexapep_transf_CS"/>
</dbReference>
<keyword evidence="3" id="KW-0677">Repeat</keyword>
<name>A0A7W5ZSC8_9SPHN</name>
<dbReference type="PROSITE" id="PS00101">
    <property type="entry name" value="HEXAPEP_TRANSFERASES"/>
    <property type="match status" value="1"/>
</dbReference>
<evidence type="ECO:0000256" key="2">
    <source>
        <dbReference type="ARBA" id="ARBA00022679"/>
    </source>
</evidence>